<name>A0A5J5AW92_9ASTE</name>
<dbReference type="OrthoDB" id="778083at2759"/>
<evidence type="ECO:0000259" key="3">
    <source>
        <dbReference type="PROSITE" id="PS50891"/>
    </source>
</evidence>
<feature type="domain" description="LOB" evidence="3">
    <location>
        <begin position="1"/>
        <end position="95"/>
    </location>
</feature>
<dbReference type="EMBL" id="CM018041">
    <property type="protein sequence ID" value="KAA8534042.1"/>
    <property type="molecule type" value="Genomic_DNA"/>
</dbReference>
<dbReference type="PANTHER" id="PTHR31301:SF24">
    <property type="entry name" value="LOB DOMAIN-CONTAINING PROTEIN 21"/>
    <property type="match status" value="1"/>
</dbReference>
<dbReference type="Pfam" id="PF03195">
    <property type="entry name" value="LOB"/>
    <property type="match status" value="1"/>
</dbReference>
<proteinExistence type="inferred from homology"/>
<accession>A0A5J5AW92</accession>
<dbReference type="AlphaFoldDB" id="A0A5J5AW92"/>
<organism evidence="4 5">
    <name type="scientific">Nyssa sinensis</name>
    <dbReference type="NCBI Taxonomy" id="561372"/>
    <lineage>
        <taxon>Eukaryota</taxon>
        <taxon>Viridiplantae</taxon>
        <taxon>Streptophyta</taxon>
        <taxon>Embryophyta</taxon>
        <taxon>Tracheophyta</taxon>
        <taxon>Spermatophyta</taxon>
        <taxon>Magnoliopsida</taxon>
        <taxon>eudicotyledons</taxon>
        <taxon>Gunneridae</taxon>
        <taxon>Pentapetalae</taxon>
        <taxon>asterids</taxon>
        <taxon>Cornales</taxon>
        <taxon>Nyssaceae</taxon>
        <taxon>Nyssa</taxon>
    </lineage>
</organism>
<feature type="region of interest" description="Disordered" evidence="2">
    <location>
        <begin position="1"/>
        <end position="21"/>
    </location>
</feature>
<dbReference type="PROSITE" id="PS50891">
    <property type="entry name" value="LOB"/>
    <property type="match status" value="1"/>
</dbReference>
<gene>
    <name evidence="4" type="ORF">F0562_031559</name>
</gene>
<evidence type="ECO:0000256" key="2">
    <source>
        <dbReference type="SAM" id="MobiDB-lite"/>
    </source>
</evidence>
<reference evidence="4 5" key="1">
    <citation type="submission" date="2019-09" db="EMBL/GenBank/DDBJ databases">
        <title>A chromosome-level genome assembly of the Chinese tupelo Nyssa sinensis.</title>
        <authorList>
            <person name="Yang X."/>
            <person name="Kang M."/>
            <person name="Yang Y."/>
            <person name="Xiong H."/>
            <person name="Wang M."/>
            <person name="Zhang Z."/>
            <person name="Wang Z."/>
            <person name="Wu H."/>
            <person name="Ma T."/>
            <person name="Liu J."/>
            <person name="Xi Z."/>
        </authorList>
    </citation>
    <scope>NUCLEOTIDE SEQUENCE [LARGE SCALE GENOMIC DNA]</scope>
    <source>
        <strain evidence="4">J267</strain>
        <tissue evidence="4">Leaf</tissue>
    </source>
</reference>
<evidence type="ECO:0000313" key="4">
    <source>
        <dbReference type="EMBL" id="KAA8534042.1"/>
    </source>
</evidence>
<dbReference type="InterPro" id="IPR004883">
    <property type="entry name" value="LOB"/>
</dbReference>
<evidence type="ECO:0000256" key="1">
    <source>
        <dbReference type="ARBA" id="ARBA00005474"/>
    </source>
</evidence>
<protein>
    <recommendedName>
        <fullName evidence="3">LOB domain-containing protein</fullName>
    </recommendedName>
</protein>
<comment type="similarity">
    <text evidence="1">Belongs to the LOB domain-containing protein family.</text>
</comment>
<sequence>MIKGDNNTTDGRREMRTPGLLPLGGHTGLAGTYSRVNHNVKEVPEEQREEAVNSLVFEAEVRLQDPIYGCIGAIAMLQRKMVELQHDLAMARARLACCTAKPSPVLLDNHVDTASSLCDLLVNNGMVASFSQNFLELNQSG</sequence>
<evidence type="ECO:0000313" key="5">
    <source>
        <dbReference type="Proteomes" id="UP000325577"/>
    </source>
</evidence>
<keyword evidence="5" id="KW-1185">Reference proteome</keyword>
<dbReference type="PANTHER" id="PTHR31301">
    <property type="entry name" value="LOB DOMAIN-CONTAINING PROTEIN 4-RELATED"/>
    <property type="match status" value="1"/>
</dbReference>
<dbReference type="Proteomes" id="UP000325577">
    <property type="component" value="Linkage Group LG18"/>
</dbReference>